<protein>
    <submittedName>
        <fullName evidence="2">S41 family peptidase</fullName>
    </submittedName>
</protein>
<dbReference type="PROSITE" id="PS51257">
    <property type="entry name" value="PROKAR_LIPOPROTEIN"/>
    <property type="match status" value="1"/>
</dbReference>
<dbReference type="PANTHER" id="PTHR32060:SF30">
    <property type="entry name" value="CARBOXY-TERMINAL PROCESSING PROTEASE CTPA"/>
    <property type="match status" value="1"/>
</dbReference>
<accession>A0ABY5ITM8</accession>
<gene>
    <name evidence="2" type="ORF">NOX80_14465</name>
</gene>
<evidence type="ECO:0000313" key="3">
    <source>
        <dbReference type="Proteomes" id="UP001059844"/>
    </source>
</evidence>
<dbReference type="RefSeq" id="WP_256550511.1">
    <property type="nucleotide sequence ID" value="NZ_CP101751.1"/>
</dbReference>
<organism evidence="2 3">
    <name type="scientific">Flavobacterium cerinum</name>
    <dbReference type="NCBI Taxonomy" id="2502784"/>
    <lineage>
        <taxon>Bacteria</taxon>
        <taxon>Pseudomonadati</taxon>
        <taxon>Bacteroidota</taxon>
        <taxon>Flavobacteriia</taxon>
        <taxon>Flavobacteriales</taxon>
        <taxon>Flavobacteriaceae</taxon>
        <taxon>Flavobacterium</taxon>
    </lineage>
</organism>
<dbReference type="InterPro" id="IPR005151">
    <property type="entry name" value="Tail-specific_protease"/>
</dbReference>
<dbReference type="EMBL" id="CP101751">
    <property type="protein sequence ID" value="UUC44826.1"/>
    <property type="molecule type" value="Genomic_DNA"/>
</dbReference>
<name>A0ABY5ITM8_9FLAO</name>
<evidence type="ECO:0000313" key="2">
    <source>
        <dbReference type="EMBL" id="UUC44826.1"/>
    </source>
</evidence>
<sequence>MKQKILFLTTVLLMVMSCKNQQLHNVSPKSESYIEEVIRLLKTHSVNKNKIDWDRFRNEVYQYANNSHTIADTYPAITHAITRLEDNHSYFSAANKNNSEEEKPLPVFTDEVVPNAIGYIRIPFCIGGEKEIEHYIETITAKIALQNTQAKKGWIVDLRENFGGNMWPMLVAVGPLLDNGVQGYFFDPNDKPTPWIYNNGKAFGDQELLAENKNKILLKTKAVKIAVLTNNRTASSGEAMSVVFRGLPNVKSFGEPTFGVSTGCQSFTLSDGSRINLATTVFADRNKQKYGKSIIPDVVCKSDEALDKAIKWLENR</sequence>
<evidence type="ECO:0000259" key="1">
    <source>
        <dbReference type="SMART" id="SM00245"/>
    </source>
</evidence>
<dbReference type="Gene3D" id="3.90.226.10">
    <property type="entry name" value="2-enoyl-CoA Hydratase, Chain A, domain 1"/>
    <property type="match status" value="1"/>
</dbReference>
<keyword evidence="3" id="KW-1185">Reference proteome</keyword>
<dbReference type="InterPro" id="IPR029045">
    <property type="entry name" value="ClpP/crotonase-like_dom_sf"/>
</dbReference>
<dbReference type="PANTHER" id="PTHR32060">
    <property type="entry name" value="TAIL-SPECIFIC PROTEASE"/>
    <property type="match status" value="1"/>
</dbReference>
<reference evidence="2" key="1">
    <citation type="submission" date="2022-07" db="EMBL/GenBank/DDBJ databases">
        <title>Isolation, identification, and degradation of a PFOSA degrading strain from sewage treatment plant.</title>
        <authorList>
            <person name="Zhang L."/>
            <person name="Huo Y."/>
        </authorList>
    </citation>
    <scope>NUCLEOTIDE SEQUENCE</scope>
    <source>
        <strain evidence="2">C1</strain>
    </source>
</reference>
<dbReference type="CDD" id="cd06567">
    <property type="entry name" value="Peptidase_S41"/>
    <property type="match status" value="1"/>
</dbReference>
<feature type="domain" description="Tail specific protease" evidence="1">
    <location>
        <begin position="74"/>
        <end position="301"/>
    </location>
</feature>
<dbReference type="Proteomes" id="UP001059844">
    <property type="component" value="Chromosome"/>
</dbReference>
<dbReference type="Pfam" id="PF03572">
    <property type="entry name" value="Peptidase_S41"/>
    <property type="match status" value="1"/>
</dbReference>
<dbReference type="SUPFAM" id="SSF52096">
    <property type="entry name" value="ClpP/crotonase"/>
    <property type="match status" value="1"/>
</dbReference>
<proteinExistence type="predicted"/>
<dbReference type="SMART" id="SM00245">
    <property type="entry name" value="TSPc"/>
    <property type="match status" value="1"/>
</dbReference>